<gene>
    <name evidence="10" type="primary">rpe</name>
    <name evidence="15" type="ORF">DQK91_04755</name>
</gene>
<evidence type="ECO:0000256" key="4">
    <source>
        <dbReference type="ARBA" id="ARBA00001947"/>
    </source>
</evidence>
<evidence type="ECO:0000256" key="3">
    <source>
        <dbReference type="ARBA" id="ARBA00001941"/>
    </source>
</evidence>
<dbReference type="RefSeq" id="WP_144234293.1">
    <property type="nucleotide sequence ID" value="NZ_QMIF01000002.1"/>
</dbReference>
<comment type="cofactor">
    <cofactor evidence="4">
        <name>Zn(2+)</name>
        <dbReference type="ChEBI" id="CHEBI:29105"/>
    </cofactor>
</comment>
<keyword evidence="10 11" id="KW-0119">Carbohydrate metabolism</keyword>
<dbReference type="NCBIfam" id="NF004076">
    <property type="entry name" value="PRK05581.1-4"/>
    <property type="match status" value="1"/>
</dbReference>
<dbReference type="InterPro" id="IPR026019">
    <property type="entry name" value="Ribul_P_3_epim"/>
</dbReference>
<evidence type="ECO:0000256" key="1">
    <source>
        <dbReference type="ARBA" id="ARBA00001782"/>
    </source>
</evidence>
<dbReference type="EC" id="5.1.3.1" evidence="7 10"/>
<organism evidence="15 16">
    <name type="scientific">Oceanidesulfovibrio marinus</name>
    <dbReference type="NCBI Taxonomy" id="370038"/>
    <lineage>
        <taxon>Bacteria</taxon>
        <taxon>Pseudomonadati</taxon>
        <taxon>Thermodesulfobacteriota</taxon>
        <taxon>Desulfovibrionia</taxon>
        <taxon>Desulfovibrionales</taxon>
        <taxon>Desulfovibrionaceae</taxon>
        <taxon>Oceanidesulfovibrio</taxon>
    </lineage>
</organism>
<dbReference type="AlphaFoldDB" id="A0A6P1ZK57"/>
<evidence type="ECO:0000256" key="13">
    <source>
        <dbReference type="PIRSR" id="PIRSR001461-2"/>
    </source>
</evidence>
<comment type="cofactor">
    <cofactor evidence="10 13">
        <name>a divalent metal cation</name>
        <dbReference type="ChEBI" id="CHEBI:60240"/>
    </cofactor>
    <text evidence="10 13">Binds 1 divalent metal cation per subunit.</text>
</comment>
<evidence type="ECO:0000313" key="15">
    <source>
        <dbReference type="EMBL" id="TVM35962.1"/>
    </source>
</evidence>
<comment type="similarity">
    <text evidence="6 10 11">Belongs to the ribulose-phosphate 3-epimerase family.</text>
</comment>
<dbReference type="InterPro" id="IPR000056">
    <property type="entry name" value="Ribul_P_3_epim-like"/>
</dbReference>
<feature type="binding site" evidence="10 14">
    <location>
        <position position="16"/>
    </location>
    <ligand>
        <name>substrate</name>
    </ligand>
</feature>
<dbReference type="GO" id="GO:0046872">
    <property type="term" value="F:metal ion binding"/>
    <property type="evidence" value="ECO:0007669"/>
    <property type="project" value="UniProtKB-UniRule"/>
</dbReference>
<evidence type="ECO:0000256" key="12">
    <source>
        <dbReference type="PIRSR" id="PIRSR001461-1"/>
    </source>
</evidence>
<keyword evidence="8 10" id="KW-0479">Metal-binding</keyword>
<keyword evidence="13" id="KW-0464">Manganese</keyword>
<feature type="binding site" evidence="10">
    <location>
        <begin position="183"/>
        <end position="185"/>
    </location>
    <ligand>
        <name>substrate</name>
    </ligand>
</feature>
<dbReference type="PROSITE" id="PS01086">
    <property type="entry name" value="RIBUL_P_3_EPIMER_2"/>
    <property type="match status" value="1"/>
</dbReference>
<comment type="cofactor">
    <cofactor evidence="3">
        <name>Co(2+)</name>
        <dbReference type="ChEBI" id="CHEBI:48828"/>
    </cofactor>
</comment>
<evidence type="ECO:0000313" key="16">
    <source>
        <dbReference type="Proteomes" id="UP000434052"/>
    </source>
</evidence>
<comment type="pathway">
    <text evidence="10">Carbohydrate degradation.</text>
</comment>
<name>A0A6P1ZK57_9BACT</name>
<dbReference type="GO" id="GO:0006098">
    <property type="term" value="P:pentose-phosphate shunt"/>
    <property type="evidence" value="ECO:0007669"/>
    <property type="project" value="UniProtKB-UniRule"/>
</dbReference>
<dbReference type="GO" id="GO:0004750">
    <property type="term" value="F:D-ribulose-phosphate 3-epimerase activity"/>
    <property type="evidence" value="ECO:0007669"/>
    <property type="project" value="UniProtKB-UniRule"/>
</dbReference>
<dbReference type="GO" id="GO:0005737">
    <property type="term" value="C:cytoplasm"/>
    <property type="evidence" value="ECO:0007669"/>
    <property type="project" value="UniProtKB-ARBA"/>
</dbReference>
<evidence type="ECO:0000256" key="2">
    <source>
        <dbReference type="ARBA" id="ARBA00001936"/>
    </source>
</evidence>
<comment type="cofactor">
    <cofactor evidence="2">
        <name>Mn(2+)</name>
        <dbReference type="ChEBI" id="CHEBI:29035"/>
    </cofactor>
</comment>
<dbReference type="CDD" id="cd00429">
    <property type="entry name" value="RPE"/>
    <property type="match status" value="1"/>
</dbReference>
<feature type="binding site" evidence="10 13">
    <location>
        <position position="74"/>
    </location>
    <ligand>
        <name>a divalent metal cation</name>
        <dbReference type="ChEBI" id="CHEBI:60240"/>
    </ligand>
</feature>
<feature type="binding site" evidence="10 13">
    <location>
        <position position="183"/>
    </location>
    <ligand>
        <name>a divalent metal cation</name>
        <dbReference type="ChEBI" id="CHEBI:60240"/>
    </ligand>
</feature>
<feature type="binding site" evidence="10 13">
    <location>
        <position position="41"/>
    </location>
    <ligand>
        <name>a divalent metal cation</name>
        <dbReference type="ChEBI" id="CHEBI:60240"/>
    </ligand>
</feature>
<sequence>MSGLDRTRTAPILAPSLLSSDFSRLGEELEALQSAGLEWVHWDVMDGMFVPNITLGPPIIKKLRKRSNLFFDVHLMIEQPERYLEAFADAGSDMLVVHAEASIHLERTVSEIKRLGMKAGVALNPHTPLDHVHYLLPELDMVLIMSVNPGFGGQSFIPFTLDKVRELAREVTRRDLSTLIQMDGGVSVNNAEELIAAGADVLVSGSDFFGHPPYPERYQTFRRAMDKGAGLAV</sequence>
<comment type="function">
    <text evidence="10">Catalyzes the reversible epimerization of D-ribulose 5-phosphate to D-xylulose 5-phosphate.</text>
</comment>
<accession>A0A6P1ZK57</accession>
<dbReference type="InterPro" id="IPR013785">
    <property type="entry name" value="Aldolase_TIM"/>
</dbReference>
<reference evidence="15 16" key="1">
    <citation type="submission" date="2018-06" db="EMBL/GenBank/DDBJ databases">
        <title>Complete genome of Desulfovibrio marinus P48SEP.</title>
        <authorList>
            <person name="Crispim J.S."/>
            <person name="Vidigal P.M.P."/>
            <person name="Silva L.C.F."/>
            <person name="Araujo L.C."/>
            <person name="Laguardia C.N."/>
            <person name="Dias R.S."/>
            <person name="Sousa M.P."/>
            <person name="Paula S.O."/>
            <person name="Silva C."/>
        </authorList>
    </citation>
    <scope>NUCLEOTIDE SEQUENCE [LARGE SCALE GENOMIC DNA]</scope>
    <source>
        <strain evidence="15 16">P48SEP</strain>
    </source>
</reference>
<proteinExistence type="inferred from homology"/>
<dbReference type="InterPro" id="IPR011060">
    <property type="entry name" value="RibuloseP-bd_barrel"/>
</dbReference>
<evidence type="ECO:0000256" key="5">
    <source>
        <dbReference type="ARBA" id="ARBA00001954"/>
    </source>
</evidence>
<dbReference type="NCBIfam" id="TIGR01163">
    <property type="entry name" value="rpe"/>
    <property type="match status" value="1"/>
</dbReference>
<dbReference type="HAMAP" id="MF_02227">
    <property type="entry name" value="RPE"/>
    <property type="match status" value="1"/>
</dbReference>
<evidence type="ECO:0000256" key="11">
    <source>
        <dbReference type="PIRNR" id="PIRNR001461"/>
    </source>
</evidence>
<evidence type="ECO:0000256" key="6">
    <source>
        <dbReference type="ARBA" id="ARBA00009541"/>
    </source>
</evidence>
<dbReference type="GO" id="GO:0019323">
    <property type="term" value="P:pentose catabolic process"/>
    <property type="evidence" value="ECO:0007669"/>
    <property type="project" value="UniProtKB-UniRule"/>
</dbReference>
<evidence type="ECO:0000256" key="9">
    <source>
        <dbReference type="ARBA" id="ARBA00023235"/>
    </source>
</evidence>
<feature type="active site" description="Proton donor" evidence="10 12">
    <location>
        <position position="183"/>
    </location>
</feature>
<comment type="catalytic activity">
    <reaction evidence="1 10 11">
        <text>D-ribulose 5-phosphate = D-xylulose 5-phosphate</text>
        <dbReference type="Rhea" id="RHEA:13677"/>
        <dbReference type="ChEBI" id="CHEBI:57737"/>
        <dbReference type="ChEBI" id="CHEBI:58121"/>
        <dbReference type="EC" id="5.1.3.1"/>
    </reaction>
</comment>
<dbReference type="EMBL" id="QMIF01000002">
    <property type="protein sequence ID" value="TVM35962.1"/>
    <property type="molecule type" value="Genomic_DNA"/>
</dbReference>
<evidence type="ECO:0000256" key="10">
    <source>
        <dbReference type="HAMAP-Rule" id="MF_02227"/>
    </source>
</evidence>
<dbReference type="Gene3D" id="3.20.20.70">
    <property type="entry name" value="Aldolase class I"/>
    <property type="match status" value="1"/>
</dbReference>
<comment type="caution">
    <text evidence="15">The sequence shown here is derived from an EMBL/GenBank/DDBJ whole genome shotgun (WGS) entry which is preliminary data.</text>
</comment>
<feature type="binding site" evidence="10 14">
    <location>
        <begin position="150"/>
        <end position="153"/>
    </location>
    <ligand>
        <name>substrate</name>
    </ligand>
</feature>
<dbReference type="OrthoDB" id="1645589at2"/>
<evidence type="ECO:0000256" key="14">
    <source>
        <dbReference type="PIRSR" id="PIRSR001461-3"/>
    </source>
</evidence>
<dbReference type="PIRSF" id="PIRSF001461">
    <property type="entry name" value="RPE"/>
    <property type="match status" value="1"/>
</dbReference>
<evidence type="ECO:0000256" key="8">
    <source>
        <dbReference type="ARBA" id="ARBA00022723"/>
    </source>
</evidence>
<feature type="active site" description="Proton acceptor" evidence="10 12">
    <location>
        <position position="43"/>
    </location>
</feature>
<protein>
    <recommendedName>
        <fullName evidence="7 10">Ribulose-phosphate 3-epimerase</fullName>
        <ecNumber evidence="7 10">5.1.3.1</ecNumber>
    </recommendedName>
</protein>
<keyword evidence="13" id="KW-0170">Cobalt</keyword>
<dbReference type="PANTHER" id="PTHR11749">
    <property type="entry name" value="RIBULOSE-5-PHOSPHATE-3-EPIMERASE"/>
    <property type="match status" value="1"/>
</dbReference>
<dbReference type="FunFam" id="3.20.20.70:FF:000004">
    <property type="entry name" value="Ribulose-phosphate 3-epimerase"/>
    <property type="match status" value="1"/>
</dbReference>
<feature type="binding site" evidence="10 13">
    <location>
        <position position="43"/>
    </location>
    <ligand>
        <name>a divalent metal cation</name>
        <dbReference type="ChEBI" id="CHEBI:60240"/>
    </ligand>
</feature>
<dbReference type="Proteomes" id="UP000434052">
    <property type="component" value="Unassembled WGS sequence"/>
</dbReference>
<keyword evidence="9 10" id="KW-0413">Isomerase</keyword>
<keyword evidence="13" id="KW-0862">Zinc</keyword>
<feature type="binding site" evidence="14">
    <location>
        <position position="185"/>
    </location>
    <ligand>
        <name>substrate</name>
    </ligand>
</feature>
<dbReference type="SUPFAM" id="SSF51366">
    <property type="entry name" value="Ribulose-phoshate binding barrel"/>
    <property type="match status" value="1"/>
</dbReference>
<evidence type="ECO:0000256" key="7">
    <source>
        <dbReference type="ARBA" id="ARBA00013188"/>
    </source>
</evidence>
<feature type="binding site" evidence="10 14">
    <location>
        <begin position="205"/>
        <end position="206"/>
    </location>
    <ligand>
        <name>substrate</name>
    </ligand>
</feature>
<dbReference type="Pfam" id="PF00834">
    <property type="entry name" value="Ribul_P_3_epim"/>
    <property type="match status" value="1"/>
</dbReference>
<feature type="binding site" evidence="10 14">
    <location>
        <position position="74"/>
    </location>
    <ligand>
        <name>substrate</name>
    </ligand>
</feature>
<comment type="cofactor">
    <cofactor evidence="5">
        <name>Fe(2+)</name>
        <dbReference type="ChEBI" id="CHEBI:29033"/>
    </cofactor>
</comment>